<dbReference type="eggNOG" id="COG1611">
    <property type="taxonomic scope" value="Bacteria"/>
</dbReference>
<protein>
    <recommendedName>
        <fullName evidence="2">Cytokinin riboside 5'-monophosphate phosphoribohydrolase</fullName>
        <ecNumber evidence="2">3.2.2.n1</ecNumber>
    </recommendedName>
</protein>
<dbReference type="Pfam" id="PF03641">
    <property type="entry name" value="Lysine_decarbox"/>
    <property type="match status" value="1"/>
</dbReference>
<organism evidence="3 4">
    <name type="scientific">Parasynechococcus marenigrum (strain WH8102)</name>
    <dbReference type="NCBI Taxonomy" id="84588"/>
    <lineage>
        <taxon>Bacteria</taxon>
        <taxon>Bacillati</taxon>
        <taxon>Cyanobacteriota</taxon>
        <taxon>Cyanophyceae</taxon>
        <taxon>Synechococcales</taxon>
        <taxon>Prochlorococcaceae</taxon>
        <taxon>Parasynechococcus</taxon>
        <taxon>Parasynechococcus marenigrum</taxon>
    </lineage>
</organism>
<evidence type="ECO:0000313" key="3">
    <source>
        <dbReference type="EMBL" id="CAE07646.1"/>
    </source>
</evidence>
<keyword evidence="4" id="KW-1185">Reference proteome</keyword>
<comment type="similarity">
    <text evidence="1 2">Belongs to the LOG family.</text>
</comment>
<accession>Q7U755</accession>
<dbReference type="EMBL" id="BX569692">
    <property type="protein sequence ID" value="CAE07646.1"/>
    <property type="molecule type" value="Genomic_DNA"/>
</dbReference>
<dbReference type="HOGENOM" id="CLU_058336_4_2_3"/>
<dbReference type="STRING" id="84588.SYNW1131"/>
<dbReference type="InterPro" id="IPR031100">
    <property type="entry name" value="LOG_fam"/>
</dbReference>
<dbReference type="PANTHER" id="PTHR31223">
    <property type="entry name" value="LOG FAMILY PROTEIN YJL055W"/>
    <property type="match status" value="1"/>
</dbReference>
<dbReference type="AlphaFoldDB" id="Q7U755"/>
<dbReference type="Gene3D" id="3.40.50.450">
    <property type="match status" value="1"/>
</dbReference>
<keyword evidence="2" id="KW-0203">Cytokinin biosynthesis</keyword>
<dbReference type="GO" id="GO:0005829">
    <property type="term" value="C:cytosol"/>
    <property type="evidence" value="ECO:0007669"/>
    <property type="project" value="TreeGrafter"/>
</dbReference>
<dbReference type="NCBIfam" id="TIGR00730">
    <property type="entry name" value="Rossman fold protein, TIGR00730 family"/>
    <property type="match status" value="1"/>
</dbReference>
<dbReference type="GO" id="GO:0009691">
    <property type="term" value="P:cytokinin biosynthetic process"/>
    <property type="evidence" value="ECO:0007669"/>
    <property type="project" value="UniProtKB-UniRule"/>
</dbReference>
<dbReference type="KEGG" id="syw:SYNW1131"/>
<dbReference type="SUPFAM" id="SSF102405">
    <property type="entry name" value="MCP/YpsA-like"/>
    <property type="match status" value="1"/>
</dbReference>
<name>Q7U755_PARMW</name>
<dbReference type="EC" id="3.2.2.n1" evidence="2"/>
<keyword evidence="2" id="KW-0378">Hydrolase</keyword>
<gene>
    <name evidence="3" type="ordered locus">SYNW1131</name>
</gene>
<evidence type="ECO:0000313" key="4">
    <source>
        <dbReference type="Proteomes" id="UP000001422"/>
    </source>
</evidence>
<evidence type="ECO:0000256" key="2">
    <source>
        <dbReference type="RuleBase" id="RU363015"/>
    </source>
</evidence>
<dbReference type="InterPro" id="IPR005269">
    <property type="entry name" value="LOG"/>
</dbReference>
<proteinExistence type="inferred from homology"/>
<reference evidence="3 4" key="1">
    <citation type="journal article" date="2003" name="Nature">
        <title>The genome of a motile marine Synechococcus.</title>
        <authorList>
            <person name="Palenik B."/>
            <person name="Brahamsha B."/>
            <person name="Larimer F."/>
            <person name="Land M."/>
            <person name="Hauser L."/>
            <person name="Chain P."/>
            <person name="Lamerdin J."/>
            <person name="Regala W."/>
            <person name="Allen E.A."/>
            <person name="McCarren J."/>
            <person name="Paulsen I."/>
            <person name="Dufresne A."/>
            <person name="Partensky F."/>
            <person name="Webb E."/>
            <person name="Waterbury J."/>
        </authorList>
    </citation>
    <scope>NUCLEOTIDE SEQUENCE [LARGE SCALE GENOMIC DNA]</scope>
    <source>
        <strain evidence="3 4">WH8102</strain>
    </source>
</reference>
<sequence length="189" mass="20472">MKGFWHGQAMRRLAVYCGSRSGHAPEHGQVATALGRAMARRGVGLVYGAAQIGLMGTIADAVLAADGEVIGVIPEALMDAEVAHHQLTRLEVVADMHVRKARMIELADATVALPGGLGTLEELFEALTWLQLRFHGKPCALLNVSGYYDHLLQFLDGAVADGFVAEEHRGLLKVHQDPERLLDELLQHP</sequence>
<dbReference type="RefSeq" id="WP_011127996.1">
    <property type="nucleotide sequence ID" value="NC_005070.1"/>
</dbReference>
<dbReference type="PANTHER" id="PTHR31223:SF70">
    <property type="entry name" value="LOG FAMILY PROTEIN YJL055W"/>
    <property type="match status" value="1"/>
</dbReference>
<dbReference type="Proteomes" id="UP000001422">
    <property type="component" value="Chromosome"/>
</dbReference>
<dbReference type="GO" id="GO:0016799">
    <property type="term" value="F:hydrolase activity, hydrolyzing N-glycosyl compounds"/>
    <property type="evidence" value="ECO:0007669"/>
    <property type="project" value="TreeGrafter"/>
</dbReference>
<evidence type="ECO:0000256" key="1">
    <source>
        <dbReference type="ARBA" id="ARBA00006763"/>
    </source>
</evidence>